<feature type="region of interest" description="Disordered" evidence="3">
    <location>
        <begin position="42"/>
        <end position="61"/>
    </location>
</feature>
<sequence>MNTHHTSLQAITRYTILAISCAVFLALIVTLLKLCHKKQNESTSIDHGSSGPIASSSSTDKVKDSSILHQQADFHPITELENVTDGFHPSRIIGSGFLGTVYIATSPIGILIAVKRIHPHHVLSNPGISFASRMRCLSLDSHPNIVPILGYAEAPGERIIISKLVPTMKTLDSYLHEEGELLGWHLRLCVAAGVARGLEHLHEANILHGRLKASNVMIDSGFCARVCDYCLGFVKEGGREEGKEGDVYDFGLVILEIMSGKKESEGVVDWAMPLIRKGRVREIVDPRICTKAEEGVMVRAAKVAAACVGNGRRSRPEMKQVAAILNELEIESWALNGGPMASFDFYQSTV</sequence>
<evidence type="ECO:0000313" key="6">
    <source>
        <dbReference type="EMBL" id="KAG0489414.1"/>
    </source>
</evidence>
<dbReference type="Gene3D" id="1.10.510.10">
    <property type="entry name" value="Transferase(Phosphotransferase) domain 1"/>
    <property type="match status" value="2"/>
</dbReference>
<name>A0A835V6M3_VANPL</name>
<dbReference type="GO" id="GO:0005886">
    <property type="term" value="C:plasma membrane"/>
    <property type="evidence" value="ECO:0007669"/>
    <property type="project" value="TreeGrafter"/>
</dbReference>
<feature type="compositionally biased region" description="Low complexity" evidence="3">
    <location>
        <begin position="49"/>
        <end position="59"/>
    </location>
</feature>
<dbReference type="InterPro" id="IPR011009">
    <property type="entry name" value="Kinase-like_dom_sf"/>
</dbReference>
<protein>
    <recommendedName>
        <fullName evidence="5">Protein kinase domain-containing protein</fullName>
    </recommendedName>
</protein>
<dbReference type="PANTHER" id="PTHR27001:SF39">
    <property type="entry name" value="PROTEIN KINASE SUPERFAMILY PROTEIN"/>
    <property type="match status" value="1"/>
</dbReference>
<dbReference type="SUPFAM" id="SSF56112">
    <property type="entry name" value="Protein kinase-like (PK-like)"/>
    <property type="match status" value="1"/>
</dbReference>
<accession>A0A835V6M3</accession>
<evidence type="ECO:0000259" key="5">
    <source>
        <dbReference type="PROSITE" id="PS50011"/>
    </source>
</evidence>
<evidence type="ECO:0000313" key="7">
    <source>
        <dbReference type="Proteomes" id="UP000636800"/>
    </source>
</evidence>
<keyword evidence="7" id="KW-1185">Reference proteome</keyword>
<keyword evidence="4" id="KW-1133">Transmembrane helix</keyword>
<evidence type="ECO:0000256" key="2">
    <source>
        <dbReference type="ARBA" id="ARBA00022840"/>
    </source>
</evidence>
<dbReference type="GO" id="GO:0005524">
    <property type="term" value="F:ATP binding"/>
    <property type="evidence" value="ECO:0007669"/>
    <property type="project" value="UniProtKB-KW"/>
</dbReference>
<evidence type="ECO:0000256" key="3">
    <source>
        <dbReference type="SAM" id="MobiDB-lite"/>
    </source>
</evidence>
<dbReference type="InterPro" id="IPR001245">
    <property type="entry name" value="Ser-Thr/Tyr_kinase_cat_dom"/>
</dbReference>
<dbReference type="Pfam" id="PF07714">
    <property type="entry name" value="PK_Tyr_Ser-Thr"/>
    <property type="match status" value="1"/>
</dbReference>
<dbReference type="EMBL" id="JADCNL010000003">
    <property type="protein sequence ID" value="KAG0489414.1"/>
    <property type="molecule type" value="Genomic_DNA"/>
</dbReference>
<organism evidence="6 7">
    <name type="scientific">Vanilla planifolia</name>
    <name type="common">Vanilla</name>
    <dbReference type="NCBI Taxonomy" id="51239"/>
    <lineage>
        <taxon>Eukaryota</taxon>
        <taxon>Viridiplantae</taxon>
        <taxon>Streptophyta</taxon>
        <taxon>Embryophyta</taxon>
        <taxon>Tracheophyta</taxon>
        <taxon>Spermatophyta</taxon>
        <taxon>Magnoliopsida</taxon>
        <taxon>Liliopsida</taxon>
        <taxon>Asparagales</taxon>
        <taxon>Orchidaceae</taxon>
        <taxon>Vanilloideae</taxon>
        <taxon>Vanilleae</taxon>
        <taxon>Vanilla</taxon>
    </lineage>
</organism>
<feature type="domain" description="Protein kinase" evidence="5">
    <location>
        <begin position="87"/>
        <end position="350"/>
    </location>
</feature>
<evidence type="ECO:0000256" key="1">
    <source>
        <dbReference type="ARBA" id="ARBA00022741"/>
    </source>
</evidence>
<keyword evidence="4" id="KW-0812">Transmembrane</keyword>
<dbReference type="PANTHER" id="PTHR27001">
    <property type="entry name" value="OS01G0253100 PROTEIN"/>
    <property type="match status" value="1"/>
</dbReference>
<reference evidence="6 7" key="1">
    <citation type="journal article" date="2020" name="Nat. Food">
        <title>A phased Vanilla planifolia genome enables genetic improvement of flavour and production.</title>
        <authorList>
            <person name="Hasing T."/>
            <person name="Tang H."/>
            <person name="Brym M."/>
            <person name="Khazi F."/>
            <person name="Huang T."/>
            <person name="Chambers A.H."/>
        </authorList>
    </citation>
    <scope>NUCLEOTIDE SEQUENCE [LARGE SCALE GENOMIC DNA]</scope>
    <source>
        <tissue evidence="6">Leaf</tissue>
    </source>
</reference>
<gene>
    <name evidence="6" type="ORF">HPP92_008225</name>
</gene>
<keyword evidence="4" id="KW-0472">Membrane</keyword>
<dbReference type="Gene3D" id="3.30.200.20">
    <property type="entry name" value="Phosphorylase Kinase, domain 1"/>
    <property type="match status" value="1"/>
</dbReference>
<dbReference type="GO" id="GO:0004672">
    <property type="term" value="F:protein kinase activity"/>
    <property type="evidence" value="ECO:0007669"/>
    <property type="project" value="InterPro"/>
</dbReference>
<dbReference type="AlphaFoldDB" id="A0A835V6M3"/>
<proteinExistence type="predicted"/>
<keyword evidence="1" id="KW-0547">Nucleotide-binding</keyword>
<dbReference type="Proteomes" id="UP000636800">
    <property type="component" value="Chromosome 3"/>
</dbReference>
<keyword evidence="2" id="KW-0067">ATP-binding</keyword>
<dbReference type="PROSITE" id="PS50011">
    <property type="entry name" value="PROTEIN_KINASE_DOM"/>
    <property type="match status" value="1"/>
</dbReference>
<evidence type="ECO:0000256" key="4">
    <source>
        <dbReference type="SAM" id="Phobius"/>
    </source>
</evidence>
<comment type="caution">
    <text evidence="6">The sequence shown here is derived from an EMBL/GenBank/DDBJ whole genome shotgun (WGS) entry which is preliminary data.</text>
</comment>
<feature type="transmembrane region" description="Helical" evidence="4">
    <location>
        <begin position="12"/>
        <end position="32"/>
    </location>
</feature>
<dbReference type="InterPro" id="IPR000719">
    <property type="entry name" value="Prot_kinase_dom"/>
</dbReference>